<gene>
    <name evidence="1" type="ORF">pz20w</name>
</gene>
<reference evidence="1" key="1">
    <citation type="submission" date="2007-07" db="EMBL/GenBank/DDBJ databases">
        <title>Plasticity zones in Helicobacters: population, sequence and functional analyses.</title>
        <authorList>
            <person name="Kersulyte D."/>
            <person name="Lee W."/>
            <person name="Subramaniam D."/>
            <person name="Kalia A."/>
            <person name="Dailidiene D."/>
            <person name="Anant S."/>
            <person name="Berg D.E."/>
        </authorList>
    </citation>
    <scope>NUCLEOTIDE SEQUENCE</scope>
    <source>
        <strain evidence="1">MIT-00-7128</strain>
    </source>
</reference>
<evidence type="ECO:0000313" key="1">
    <source>
        <dbReference type="EMBL" id="ABS86817.1"/>
    </source>
</evidence>
<sequence length="93" mass="11265">MKQNQCVINFRFQCELENLLKTFNKEEQESFNHSLCSIMKLLLDKKDTKPNQKLKQDFESLGKTYTITYEFFWLLMEHNMKLEKHLCLQGLTR</sequence>
<dbReference type="EMBL" id="EU015081">
    <property type="protein sequence ID" value="ABS86817.1"/>
    <property type="molecule type" value="Genomic_DNA"/>
</dbReference>
<name>A7LGZ7_9HELI</name>
<protein>
    <submittedName>
        <fullName evidence="1">Uncharacterized protein</fullName>
    </submittedName>
</protein>
<proteinExistence type="predicted"/>
<organism evidence="1">
    <name type="scientific">Helicobacter cetorum</name>
    <dbReference type="NCBI Taxonomy" id="138563"/>
    <lineage>
        <taxon>Bacteria</taxon>
        <taxon>Pseudomonadati</taxon>
        <taxon>Campylobacterota</taxon>
        <taxon>Epsilonproteobacteria</taxon>
        <taxon>Campylobacterales</taxon>
        <taxon>Helicobacteraceae</taxon>
        <taxon>Helicobacter</taxon>
    </lineage>
</organism>
<accession>A7LGZ7</accession>
<dbReference type="AlphaFoldDB" id="A7LGZ7"/>